<dbReference type="Pfam" id="PF24494">
    <property type="entry name" value="DUF7587"/>
    <property type="match status" value="1"/>
</dbReference>
<keyword evidence="3" id="KW-1185">Reference proteome</keyword>
<proteinExistence type="predicted"/>
<dbReference type="InterPro" id="IPR056009">
    <property type="entry name" value="DUF7587"/>
</dbReference>
<dbReference type="Proteomes" id="UP001163798">
    <property type="component" value="Unassembled WGS sequence"/>
</dbReference>
<evidence type="ECO:0000313" key="2">
    <source>
        <dbReference type="EMBL" id="KAJ3787740.1"/>
    </source>
</evidence>
<evidence type="ECO:0000259" key="1">
    <source>
        <dbReference type="Pfam" id="PF24494"/>
    </source>
</evidence>
<comment type="caution">
    <text evidence="2">The sequence shown here is derived from an EMBL/GenBank/DDBJ whole genome shotgun (WGS) entry which is preliminary data.</text>
</comment>
<dbReference type="AlphaFoldDB" id="A0AA38KS97"/>
<evidence type="ECO:0000313" key="3">
    <source>
        <dbReference type="Proteomes" id="UP001163798"/>
    </source>
</evidence>
<gene>
    <name evidence="2" type="ORF">GGU10DRAFT_137137</name>
</gene>
<reference evidence="2" key="1">
    <citation type="submission" date="2022-08" db="EMBL/GenBank/DDBJ databases">
        <authorList>
            <consortium name="DOE Joint Genome Institute"/>
            <person name="Min B."/>
            <person name="Riley R."/>
            <person name="Sierra-Patev S."/>
            <person name="Naranjo-Ortiz M."/>
            <person name="Looney B."/>
            <person name="Konkel Z."/>
            <person name="Slot J.C."/>
            <person name="Sakamoto Y."/>
            <person name="Steenwyk J.L."/>
            <person name="Rokas A."/>
            <person name="Carro J."/>
            <person name="Camarero S."/>
            <person name="Ferreira P."/>
            <person name="Molpeceres G."/>
            <person name="Ruiz-Duenas F.J."/>
            <person name="Serrano A."/>
            <person name="Henrissat B."/>
            <person name="Drula E."/>
            <person name="Hughes K.W."/>
            <person name="Mata J.L."/>
            <person name="Ishikawa N.K."/>
            <person name="Vargas-Isla R."/>
            <person name="Ushijima S."/>
            <person name="Smith C.A."/>
            <person name="Ahrendt S."/>
            <person name="Andreopoulos W."/>
            <person name="He G."/>
            <person name="Labutti K."/>
            <person name="Lipzen A."/>
            <person name="Ng V."/>
            <person name="Sandor L."/>
            <person name="Barry K."/>
            <person name="Martinez A.T."/>
            <person name="Xiao Y."/>
            <person name="Gibbons J.G."/>
            <person name="Terashima K."/>
            <person name="Hibbett D.S."/>
            <person name="Grigoriev I.V."/>
        </authorList>
    </citation>
    <scope>NUCLEOTIDE SEQUENCE</scope>
    <source>
        <strain evidence="2">TFB10291</strain>
    </source>
</reference>
<name>A0AA38KS97_9AGAR</name>
<organism evidence="2 3">
    <name type="scientific">Lentinula aff. detonsa</name>
    <dbReference type="NCBI Taxonomy" id="2804958"/>
    <lineage>
        <taxon>Eukaryota</taxon>
        <taxon>Fungi</taxon>
        <taxon>Dikarya</taxon>
        <taxon>Basidiomycota</taxon>
        <taxon>Agaricomycotina</taxon>
        <taxon>Agaricomycetes</taxon>
        <taxon>Agaricomycetidae</taxon>
        <taxon>Agaricales</taxon>
        <taxon>Marasmiineae</taxon>
        <taxon>Omphalotaceae</taxon>
        <taxon>Lentinula</taxon>
    </lineage>
</organism>
<feature type="domain" description="DUF7587" evidence="1">
    <location>
        <begin position="40"/>
        <end position="213"/>
    </location>
</feature>
<accession>A0AA38KS97</accession>
<protein>
    <recommendedName>
        <fullName evidence="1">DUF7587 domain-containing protein</fullName>
    </recommendedName>
</protein>
<dbReference type="EMBL" id="MU793286">
    <property type="protein sequence ID" value="KAJ3787740.1"/>
    <property type="molecule type" value="Genomic_DNA"/>
</dbReference>
<sequence>MSAAHLDKGFAYTVDVAERSIFPDLRKIPRDRYKDMLIATPFLFRVHDELSHVKYSPTDGFIAREYAGESSKTIIDRLDEEIPSDFMAYGIQDSVKSHIRNFFKVQSPDTICPWISTTPQWTWAIGEAIKRKRGYEVKVDDVKVSVIDLRKLLEFEKSVTSNRRLVFYGMELLHLTEQMHDPRATEWTNHPQEILVFGMIPASTIINTISFESLGVPVPGTQLMSSPLPPWFFRGFVNSNGIAWEARRGAEWYSGLKGVRTILLQNFKHWAEEAHEHDGDISRLIETIASVAFRFAEFLVMPKGEFQRVIRMAQLEARFLEVNAEGDALAKRLQRMELMGSSPSVDEYSGTTVPEKYLDDGFSREKILEEVKGLWERLIRMTTNIAVWGLENLDDTLWERLRAQILYNASTYAQKMDEVELEVRKCEVAYHHHRYSTERSSAKLPTSLRPEFVLW</sequence>